<feature type="compositionally biased region" description="Gly residues" evidence="1">
    <location>
        <begin position="1"/>
        <end position="11"/>
    </location>
</feature>
<gene>
    <name evidence="2" type="ORF">Pla108_28150</name>
</gene>
<organism evidence="2 3">
    <name type="scientific">Botrimarina colliarenosi</name>
    <dbReference type="NCBI Taxonomy" id="2528001"/>
    <lineage>
        <taxon>Bacteria</taxon>
        <taxon>Pseudomonadati</taxon>
        <taxon>Planctomycetota</taxon>
        <taxon>Planctomycetia</taxon>
        <taxon>Pirellulales</taxon>
        <taxon>Lacipirellulaceae</taxon>
        <taxon>Botrimarina</taxon>
    </lineage>
</organism>
<feature type="region of interest" description="Disordered" evidence="1">
    <location>
        <begin position="1"/>
        <end position="94"/>
    </location>
</feature>
<proteinExistence type="predicted"/>
<evidence type="ECO:0000313" key="3">
    <source>
        <dbReference type="Proteomes" id="UP000317421"/>
    </source>
</evidence>
<reference evidence="2 3" key="1">
    <citation type="submission" date="2019-02" db="EMBL/GenBank/DDBJ databases">
        <title>Deep-cultivation of Planctomycetes and their phenomic and genomic characterization uncovers novel biology.</title>
        <authorList>
            <person name="Wiegand S."/>
            <person name="Jogler M."/>
            <person name="Boedeker C."/>
            <person name="Pinto D."/>
            <person name="Vollmers J."/>
            <person name="Rivas-Marin E."/>
            <person name="Kohn T."/>
            <person name="Peeters S.H."/>
            <person name="Heuer A."/>
            <person name="Rast P."/>
            <person name="Oberbeckmann S."/>
            <person name="Bunk B."/>
            <person name="Jeske O."/>
            <person name="Meyerdierks A."/>
            <person name="Storesund J.E."/>
            <person name="Kallscheuer N."/>
            <person name="Luecker S."/>
            <person name="Lage O.M."/>
            <person name="Pohl T."/>
            <person name="Merkel B.J."/>
            <person name="Hornburger P."/>
            <person name="Mueller R.-W."/>
            <person name="Bruemmer F."/>
            <person name="Labrenz M."/>
            <person name="Spormann A.M."/>
            <person name="Op Den Camp H."/>
            <person name="Overmann J."/>
            <person name="Amann R."/>
            <person name="Jetten M.S.M."/>
            <person name="Mascher T."/>
            <person name="Medema M.H."/>
            <person name="Devos D.P."/>
            <person name="Kaster A.-K."/>
            <person name="Ovreas L."/>
            <person name="Rohde M."/>
            <person name="Galperin M.Y."/>
            <person name="Jogler C."/>
        </authorList>
    </citation>
    <scope>NUCLEOTIDE SEQUENCE [LARGE SCALE GENOMIC DNA]</scope>
    <source>
        <strain evidence="2 3">Pla108</strain>
    </source>
</reference>
<comment type="caution">
    <text evidence="2">The sequence shown here is derived from an EMBL/GenBank/DDBJ whole genome shotgun (WGS) entry which is preliminary data.</text>
</comment>
<sequence>MLPVFAGGGLSGPPAARHPQKPPKSPGFSRRHDPRLRRKEAAIREQPHWSPPPRRSDLHPCDAAGEPSREPGSNRQMSERRQPSSERTPADRLARIEQRQQRLLSELDRLNERIESAISHFSGTPTPDA</sequence>
<accession>A0A5C6ACI9</accession>
<dbReference type="Proteomes" id="UP000317421">
    <property type="component" value="Unassembled WGS sequence"/>
</dbReference>
<feature type="compositionally biased region" description="Basic and acidic residues" evidence="1">
    <location>
        <begin position="77"/>
        <end position="94"/>
    </location>
</feature>
<evidence type="ECO:0000256" key="1">
    <source>
        <dbReference type="SAM" id="MobiDB-lite"/>
    </source>
</evidence>
<dbReference type="AlphaFoldDB" id="A0A5C6ACI9"/>
<protein>
    <submittedName>
        <fullName evidence="2">Uncharacterized protein</fullName>
    </submittedName>
</protein>
<name>A0A5C6ACI9_9BACT</name>
<evidence type="ECO:0000313" key="2">
    <source>
        <dbReference type="EMBL" id="TWT97038.1"/>
    </source>
</evidence>
<keyword evidence="3" id="KW-1185">Reference proteome</keyword>
<dbReference type="EMBL" id="SJPR01000003">
    <property type="protein sequence ID" value="TWT97038.1"/>
    <property type="molecule type" value="Genomic_DNA"/>
</dbReference>